<dbReference type="SUPFAM" id="SSF56300">
    <property type="entry name" value="Metallo-dependent phosphatases"/>
    <property type="match status" value="1"/>
</dbReference>
<dbReference type="RefSeq" id="WP_120784495.1">
    <property type="nucleotide sequence ID" value="NZ_CP032626.1"/>
</dbReference>
<organism evidence="1 2">
    <name type="scientific">Apilactobacillus bombintestini</name>
    <dbReference type="NCBI Taxonomy" id="2419772"/>
    <lineage>
        <taxon>Bacteria</taxon>
        <taxon>Bacillati</taxon>
        <taxon>Bacillota</taxon>
        <taxon>Bacilli</taxon>
        <taxon>Lactobacillales</taxon>
        <taxon>Lactobacillaceae</taxon>
        <taxon>Apilactobacillus</taxon>
    </lineage>
</organism>
<dbReference type="Gene3D" id="3.60.21.10">
    <property type="match status" value="1"/>
</dbReference>
<name>A0A387B0N0_9LACO</name>
<dbReference type="OrthoDB" id="5380073at2"/>
<keyword evidence="2" id="KW-1185">Reference proteome</keyword>
<dbReference type="InterPro" id="IPR029052">
    <property type="entry name" value="Metallo-depent_PP-like"/>
</dbReference>
<dbReference type="EMBL" id="CP032626">
    <property type="protein sequence ID" value="AYF92730.1"/>
    <property type="molecule type" value="Genomic_DNA"/>
</dbReference>
<accession>A0A387B0N0</accession>
<sequence>MKYFVADTHFFDKRMIGNQRFAPRPYFMVQEMDDNIIKNWNDEITDNDVVYHLGDIAVCHIKPQKKAYEYVFNVLRQLNGHLVLIKGNHDSRGLFKYLANHNYLLNGRNKFEFHDVGVLIKMNHAQYYMTHYPIMLGKVSQIINLHGHIHNYSVPLKENINVGVDSPERDYLGYDKPFGSPYSENDIFKMVKQKSIDFSKRQ</sequence>
<proteinExistence type="predicted"/>
<dbReference type="KEGG" id="abom:D7I45_04255"/>
<reference evidence="1 2" key="1">
    <citation type="submission" date="2018-09" db="EMBL/GenBank/DDBJ databases">
        <title>Genome sequencing of strain BHWM-4.</title>
        <authorList>
            <person name="Heo J."/>
            <person name="Kim S.-J."/>
            <person name="Kwon S.-W."/>
        </authorList>
    </citation>
    <scope>NUCLEOTIDE SEQUENCE [LARGE SCALE GENOMIC DNA]</scope>
    <source>
        <strain evidence="1 2">BHWM-4</strain>
    </source>
</reference>
<dbReference type="AlphaFoldDB" id="A0A387B0N0"/>
<dbReference type="Proteomes" id="UP000272003">
    <property type="component" value="Chromosome"/>
</dbReference>
<protein>
    <submittedName>
        <fullName evidence="1">Metallophosphatase</fullName>
    </submittedName>
</protein>
<evidence type="ECO:0000313" key="1">
    <source>
        <dbReference type="EMBL" id="AYF92730.1"/>
    </source>
</evidence>
<gene>
    <name evidence="1" type="ORF">D7I45_04255</name>
</gene>
<evidence type="ECO:0000313" key="2">
    <source>
        <dbReference type="Proteomes" id="UP000272003"/>
    </source>
</evidence>